<evidence type="ECO:0008006" key="5">
    <source>
        <dbReference type="Google" id="ProtNLM"/>
    </source>
</evidence>
<keyword evidence="2" id="KW-1133">Transmembrane helix</keyword>
<evidence type="ECO:0000256" key="1">
    <source>
        <dbReference type="SAM" id="MobiDB-lite"/>
    </source>
</evidence>
<reference evidence="3 4" key="1">
    <citation type="submission" date="2021-03" db="EMBL/GenBank/DDBJ databases">
        <title>Sequencing the genomes of 1000 actinobacteria strains.</title>
        <authorList>
            <person name="Klenk H.-P."/>
        </authorList>
    </citation>
    <scope>NUCLEOTIDE SEQUENCE [LARGE SCALE GENOMIC DNA]</scope>
    <source>
        <strain evidence="3 4">DSM 46713</strain>
    </source>
</reference>
<organism evidence="3 4">
    <name type="scientific">Mycolicibacterium lutetiense</name>
    <dbReference type="NCBI Taxonomy" id="1641992"/>
    <lineage>
        <taxon>Bacteria</taxon>
        <taxon>Bacillati</taxon>
        <taxon>Actinomycetota</taxon>
        <taxon>Actinomycetes</taxon>
        <taxon>Mycobacteriales</taxon>
        <taxon>Mycobacteriaceae</taxon>
        <taxon>Mycolicibacterium</taxon>
    </lineage>
</organism>
<name>A0ABS5A3D7_9MYCO</name>
<evidence type="ECO:0000256" key="2">
    <source>
        <dbReference type="SAM" id="Phobius"/>
    </source>
</evidence>
<feature type="transmembrane region" description="Helical" evidence="2">
    <location>
        <begin position="74"/>
        <end position="95"/>
    </location>
</feature>
<accession>A0ABS5A3D7</accession>
<sequence>MSTLHGSDDDIDLPGDFARETRNDSVHPEALARICADTAAVCADTAGISADSAHESAMAALKAASAASSTRNSVFWFVVGIIAGLVMALVMIVLVDTIVTVSHPVAESPMVAVELVGTLRG</sequence>
<dbReference type="RefSeq" id="WP_209923910.1">
    <property type="nucleotide sequence ID" value="NZ_JAGIOP010000003.1"/>
</dbReference>
<gene>
    <name evidence="3" type="ORF">JOF57_006252</name>
</gene>
<feature type="region of interest" description="Disordered" evidence="1">
    <location>
        <begin position="1"/>
        <end position="21"/>
    </location>
</feature>
<proteinExistence type="predicted"/>
<evidence type="ECO:0000313" key="4">
    <source>
        <dbReference type="Proteomes" id="UP000694460"/>
    </source>
</evidence>
<keyword evidence="2" id="KW-0812">Transmembrane</keyword>
<dbReference type="EMBL" id="JAGIOP010000003">
    <property type="protein sequence ID" value="MBP2456276.1"/>
    <property type="molecule type" value="Genomic_DNA"/>
</dbReference>
<keyword evidence="2" id="KW-0472">Membrane</keyword>
<evidence type="ECO:0000313" key="3">
    <source>
        <dbReference type="EMBL" id="MBP2456276.1"/>
    </source>
</evidence>
<comment type="caution">
    <text evidence="3">The sequence shown here is derived from an EMBL/GenBank/DDBJ whole genome shotgun (WGS) entry which is preliminary data.</text>
</comment>
<protein>
    <recommendedName>
        <fullName evidence="5">Transmembrane protein</fullName>
    </recommendedName>
</protein>
<keyword evidence="4" id="KW-1185">Reference proteome</keyword>
<dbReference type="Proteomes" id="UP000694460">
    <property type="component" value="Unassembled WGS sequence"/>
</dbReference>